<comment type="caution">
    <text evidence="1">The sequence shown here is derived from an EMBL/GenBank/DDBJ whole genome shotgun (WGS) entry which is preliminary data.</text>
</comment>
<evidence type="ECO:0000313" key="1">
    <source>
        <dbReference type="EMBL" id="MBD1222764.1"/>
    </source>
</evidence>
<organism evidence="1 2">
    <name type="scientific">Virgibacillus halodenitrificans</name>
    <name type="common">Bacillus halodenitrificans</name>
    <dbReference type="NCBI Taxonomy" id="1482"/>
    <lineage>
        <taxon>Bacteria</taxon>
        <taxon>Bacillati</taxon>
        <taxon>Bacillota</taxon>
        <taxon>Bacilli</taxon>
        <taxon>Bacillales</taxon>
        <taxon>Bacillaceae</taxon>
        <taxon>Virgibacillus</taxon>
    </lineage>
</organism>
<dbReference type="Proteomes" id="UP000621631">
    <property type="component" value="Unassembled WGS sequence"/>
</dbReference>
<proteinExistence type="predicted"/>
<dbReference type="EMBL" id="JACWEZ010000004">
    <property type="protein sequence ID" value="MBD1222764.1"/>
    <property type="molecule type" value="Genomic_DNA"/>
</dbReference>
<dbReference type="RefSeq" id="WP_189777960.1">
    <property type="nucleotide sequence ID" value="NZ_JACWEZ010000004.1"/>
</dbReference>
<name>A0ABR7VLH0_VIRHA</name>
<evidence type="ECO:0000313" key="2">
    <source>
        <dbReference type="Proteomes" id="UP000621631"/>
    </source>
</evidence>
<gene>
    <name evidence="1" type="ORF">IC602_09085</name>
</gene>
<accession>A0ABR7VLH0</accession>
<protein>
    <recommendedName>
        <fullName evidence="3">LXG domain-containing protein</fullName>
    </recommendedName>
</protein>
<evidence type="ECO:0008006" key="3">
    <source>
        <dbReference type="Google" id="ProtNLM"/>
    </source>
</evidence>
<keyword evidence="2" id="KW-1185">Reference proteome</keyword>
<reference evidence="1 2" key="1">
    <citation type="submission" date="2020-09" db="EMBL/GenBank/DDBJ databases">
        <title>Draft Genome Sequences of Oil-Oxidizing Bacteria Halomonas titanicae, Marinobacter lutaoensis, and Virgibacillus halodenitrificans Isolated from Highly Saline Environments.</title>
        <authorList>
            <person name="Grouzdev D.S."/>
            <person name="Sokolova D.S."/>
            <person name="Semenova E.M."/>
            <person name="Borzenkov I.A."/>
            <person name="Bidzhieva S.K."/>
            <person name="Poltaraus A.B."/>
            <person name="Nazina T.N."/>
        </authorList>
    </citation>
    <scope>NUCLEOTIDE SEQUENCE [LARGE SCALE GENOMIC DNA]</scope>
    <source>
        <strain evidence="1 2">VKM B-3472D</strain>
    </source>
</reference>
<sequence>MNDYIAINEKLSITVREALKPLEGYSEILKDVTTTAQIMAESIQKVQASIDVNLEAISQIERIMQPIRDINITISEYMKSYNETRHFIHDYEQYVDDEDALEKIAIVKEEYGEMPDIEKDIDAFTPEQQKWFKETMQEIVREEITSKQEVVGEEVSSKSNLTQKILAGVGVYNILPNVIDGVEKYAAIIKAIYDIANK</sequence>